<evidence type="ECO:0000256" key="5">
    <source>
        <dbReference type="ARBA" id="ARBA00022975"/>
    </source>
</evidence>
<dbReference type="GO" id="GO:0006207">
    <property type="term" value="P:'de novo' pyrimidine nucleobase biosynthetic process"/>
    <property type="evidence" value="ECO:0007669"/>
    <property type="project" value="TreeGrafter"/>
</dbReference>
<evidence type="ECO:0000256" key="6">
    <source>
        <dbReference type="ARBA" id="ARBA00023002"/>
    </source>
</evidence>
<dbReference type="Gene3D" id="3.20.20.70">
    <property type="entry name" value="Aldolase class I"/>
    <property type="match status" value="1"/>
</dbReference>
<proteinExistence type="predicted"/>
<dbReference type="InterPro" id="IPR050074">
    <property type="entry name" value="DHO_dehydrogenase"/>
</dbReference>
<keyword evidence="4" id="KW-0288">FMN</keyword>
<dbReference type="Proteomes" id="UP000229681">
    <property type="component" value="Unassembled WGS sequence"/>
</dbReference>
<evidence type="ECO:0000259" key="7">
    <source>
        <dbReference type="Pfam" id="PF01180"/>
    </source>
</evidence>
<dbReference type="UniPathway" id="UPA00070"/>
<dbReference type="PANTHER" id="PTHR48109">
    <property type="entry name" value="DIHYDROOROTATE DEHYDROGENASE (QUINONE), MITOCHONDRIAL-RELATED"/>
    <property type="match status" value="1"/>
</dbReference>
<sequence length="309" mass="32758">MLEITAGKSALRLSRPVIGASGAFGFASEYSKLIDLSLLGALVTNPISLRPRRAAHSTRVVPLDGGVLIHTGLPNSGIHKMHRQYAAKWRASPIPIIMHLIGSADDLAECAIFLDQQSEVAAIELGINDTLTAREVRAVVATVRARTQLPLLAKLPLYQAVNVAAAAVDGGANALVIAAPPRGTARDPLSGQLVGGRLYGTWLKPLVLRLVGQLAMRLDVPLIGCGGVHHPDDVRDFLEAGARAIQLDSVVWARPEMVTAIAQAFSVGELTRMAGALADEWRAIGEPAERRTQLLLAPPPPSMPSPPEI</sequence>
<dbReference type="InterPro" id="IPR005720">
    <property type="entry name" value="Dihydroorotate_DH_cat"/>
</dbReference>
<dbReference type="InterPro" id="IPR013785">
    <property type="entry name" value="Aldolase_TIM"/>
</dbReference>
<dbReference type="PIRSF" id="PIRSF000164">
    <property type="entry name" value="DHO_oxidase"/>
    <property type="match status" value="1"/>
</dbReference>
<evidence type="ECO:0000256" key="3">
    <source>
        <dbReference type="ARBA" id="ARBA00022630"/>
    </source>
</evidence>
<dbReference type="InterPro" id="IPR012135">
    <property type="entry name" value="Dihydroorotate_DH_1_2"/>
</dbReference>
<feature type="domain" description="Dihydroorotate dehydrogenase catalytic" evidence="7">
    <location>
        <begin position="11"/>
        <end position="263"/>
    </location>
</feature>
<evidence type="ECO:0000256" key="2">
    <source>
        <dbReference type="ARBA" id="ARBA00004725"/>
    </source>
</evidence>
<accession>A0A2M8PGR9</accession>
<dbReference type="GO" id="GO:0004152">
    <property type="term" value="F:dihydroorotate dehydrogenase activity"/>
    <property type="evidence" value="ECO:0007669"/>
    <property type="project" value="InterPro"/>
</dbReference>
<comment type="cofactor">
    <cofactor evidence="1">
        <name>FMN</name>
        <dbReference type="ChEBI" id="CHEBI:58210"/>
    </cofactor>
</comment>
<dbReference type="GO" id="GO:0044205">
    <property type="term" value="P:'de novo' UMP biosynthetic process"/>
    <property type="evidence" value="ECO:0007669"/>
    <property type="project" value="UniProtKB-UniPathway"/>
</dbReference>
<dbReference type="SUPFAM" id="SSF51395">
    <property type="entry name" value="FMN-linked oxidoreductases"/>
    <property type="match status" value="1"/>
</dbReference>
<keyword evidence="3" id="KW-0285">Flavoprotein</keyword>
<comment type="caution">
    <text evidence="8">The sequence shown here is derived from an EMBL/GenBank/DDBJ whole genome shotgun (WGS) entry which is preliminary data.</text>
</comment>
<name>A0A2M8PGR9_9CHLR</name>
<dbReference type="AlphaFoldDB" id="A0A2M8PGR9"/>
<evidence type="ECO:0000313" key="8">
    <source>
        <dbReference type="EMBL" id="PJF36733.1"/>
    </source>
</evidence>
<protein>
    <submittedName>
        <fullName evidence="8">Dihydroorotate dehydrogenase</fullName>
    </submittedName>
</protein>
<dbReference type="EMBL" id="PGTM01000034">
    <property type="protein sequence ID" value="PJF36733.1"/>
    <property type="molecule type" value="Genomic_DNA"/>
</dbReference>
<comment type="pathway">
    <text evidence="2">Pyrimidine metabolism; UMP biosynthesis via de novo pathway.</text>
</comment>
<organism evidence="8 9">
    <name type="scientific">Candidatus Thermofonsia Clade 1 bacterium</name>
    <dbReference type="NCBI Taxonomy" id="2364210"/>
    <lineage>
        <taxon>Bacteria</taxon>
        <taxon>Bacillati</taxon>
        <taxon>Chloroflexota</taxon>
        <taxon>Candidatus Thermofontia</taxon>
        <taxon>Candidatus Thermofonsia Clade 1</taxon>
    </lineage>
</organism>
<keyword evidence="5" id="KW-0665">Pyrimidine biosynthesis</keyword>
<evidence type="ECO:0000313" key="9">
    <source>
        <dbReference type="Proteomes" id="UP000229681"/>
    </source>
</evidence>
<dbReference type="PANTHER" id="PTHR48109:SF1">
    <property type="entry name" value="DIHYDROOROTATE DEHYDROGENASE (FUMARATE)"/>
    <property type="match status" value="1"/>
</dbReference>
<evidence type="ECO:0000256" key="1">
    <source>
        <dbReference type="ARBA" id="ARBA00001917"/>
    </source>
</evidence>
<evidence type="ECO:0000256" key="4">
    <source>
        <dbReference type="ARBA" id="ARBA00022643"/>
    </source>
</evidence>
<dbReference type="Pfam" id="PF01180">
    <property type="entry name" value="DHO_dh"/>
    <property type="match status" value="1"/>
</dbReference>
<reference evidence="8 9" key="1">
    <citation type="submission" date="2017-11" db="EMBL/GenBank/DDBJ databases">
        <title>Evolution of Phototrophy in the Chloroflexi Phylum Driven by Horizontal Gene Transfer.</title>
        <authorList>
            <person name="Ward L.M."/>
            <person name="Hemp J."/>
            <person name="Shih P.M."/>
            <person name="Mcglynn S.E."/>
            <person name="Fischer W."/>
        </authorList>
    </citation>
    <scope>NUCLEOTIDE SEQUENCE [LARGE SCALE GENOMIC DNA]</scope>
    <source>
        <strain evidence="8">JP3_13</strain>
    </source>
</reference>
<gene>
    <name evidence="8" type="ORF">CUN49_03930</name>
</gene>
<dbReference type="GO" id="GO:0005737">
    <property type="term" value="C:cytoplasm"/>
    <property type="evidence" value="ECO:0007669"/>
    <property type="project" value="InterPro"/>
</dbReference>
<keyword evidence="6" id="KW-0560">Oxidoreductase</keyword>